<evidence type="ECO:0000259" key="2">
    <source>
        <dbReference type="PROSITE" id="PS50217"/>
    </source>
</evidence>
<dbReference type="EnsemblMetazoa" id="G3245.4">
    <property type="protein sequence ID" value="G3245.4:cds"/>
    <property type="gene ID" value="G3245"/>
</dbReference>
<dbReference type="GO" id="GO:0003700">
    <property type="term" value="F:DNA-binding transcription factor activity"/>
    <property type="evidence" value="ECO:0007669"/>
    <property type="project" value="InterPro"/>
</dbReference>
<dbReference type="Pfam" id="PF07716">
    <property type="entry name" value="bZIP_2"/>
    <property type="match status" value="1"/>
</dbReference>
<feature type="domain" description="BZIP" evidence="2">
    <location>
        <begin position="281"/>
        <end position="332"/>
    </location>
</feature>
<evidence type="ECO:0000256" key="1">
    <source>
        <dbReference type="SAM" id="MobiDB-lite"/>
    </source>
</evidence>
<feature type="compositionally biased region" description="Basic and acidic residues" evidence="1">
    <location>
        <begin position="279"/>
        <end position="288"/>
    </location>
</feature>
<feature type="compositionally biased region" description="Basic residues" evidence="1">
    <location>
        <begin position="1"/>
        <end position="12"/>
    </location>
</feature>
<dbReference type="PROSITE" id="PS50217">
    <property type="entry name" value="BZIP"/>
    <property type="match status" value="1"/>
</dbReference>
<sequence>MKQSFHKKHNKKSEKGEGEGSSDQTQDRGQRVNEGLHRASLHTGGRSSPRESPPHTEGRSLPRESPPHTEDRSLPRKSPPHTEDNSLLRKSPPHTGDNSLPRKSPPDTKGKSLLRNSRPHTEGRKFPRKSPPTEAAASHEDFLHSEIGGDFPLPQQHTEDGDLSGASLIAPERGTLYRELAHSEAPEEEGLYREFAQSEAPEGLYREFTQSEALYREFAQLEDRDLSIAAIQSDLQQSLLPLVKQELWYKIRYKRLSEGKEEFVPDDPKPPQQYELTEDERYKIEQRRLQNRQSAQRSRKRSENNEQNLLQKISRLEKDNSKLLEEKEKLQKTKELILLKFNNIGCYPSIRICSCGIRLKSGQDVSATETRGSGERDNGVTQQK</sequence>
<feature type="region of interest" description="Disordered" evidence="1">
    <location>
        <begin position="364"/>
        <end position="384"/>
    </location>
</feature>
<dbReference type="SMART" id="SM00338">
    <property type="entry name" value="BRLZ"/>
    <property type="match status" value="1"/>
</dbReference>
<proteinExistence type="predicted"/>
<evidence type="ECO:0000313" key="4">
    <source>
        <dbReference type="Proteomes" id="UP000005408"/>
    </source>
</evidence>
<dbReference type="SUPFAM" id="SSF57959">
    <property type="entry name" value="Leucine zipper domain"/>
    <property type="match status" value="1"/>
</dbReference>
<organism evidence="3 4">
    <name type="scientific">Magallana gigas</name>
    <name type="common">Pacific oyster</name>
    <name type="synonym">Crassostrea gigas</name>
    <dbReference type="NCBI Taxonomy" id="29159"/>
    <lineage>
        <taxon>Eukaryota</taxon>
        <taxon>Metazoa</taxon>
        <taxon>Spiralia</taxon>
        <taxon>Lophotrochozoa</taxon>
        <taxon>Mollusca</taxon>
        <taxon>Bivalvia</taxon>
        <taxon>Autobranchia</taxon>
        <taxon>Pteriomorphia</taxon>
        <taxon>Ostreida</taxon>
        <taxon>Ostreoidea</taxon>
        <taxon>Ostreidae</taxon>
        <taxon>Magallana</taxon>
    </lineage>
</organism>
<feature type="region of interest" description="Disordered" evidence="1">
    <location>
        <begin position="260"/>
        <end position="312"/>
    </location>
</feature>
<feature type="compositionally biased region" description="Basic and acidic residues" evidence="1">
    <location>
        <begin position="48"/>
        <end position="87"/>
    </location>
</feature>
<reference evidence="3" key="1">
    <citation type="submission" date="2022-08" db="UniProtKB">
        <authorList>
            <consortium name="EnsemblMetazoa"/>
        </authorList>
    </citation>
    <scope>IDENTIFICATION</scope>
    <source>
        <strain evidence="3">05x7-T-G4-1.051#20</strain>
    </source>
</reference>
<feature type="compositionally biased region" description="Basic and acidic residues" evidence="1">
    <location>
        <begin position="260"/>
        <end position="269"/>
    </location>
</feature>
<evidence type="ECO:0000313" key="3">
    <source>
        <dbReference type="EnsemblMetazoa" id="G3245.1:cds"/>
    </source>
</evidence>
<keyword evidence="4" id="KW-1185">Reference proteome</keyword>
<name>A0A8W8M9R5_MAGGI</name>
<protein>
    <recommendedName>
        <fullName evidence="2">BZIP domain-containing protein</fullName>
    </recommendedName>
</protein>
<dbReference type="Proteomes" id="UP000005408">
    <property type="component" value="Unassembled WGS sequence"/>
</dbReference>
<dbReference type="Gene3D" id="1.20.5.170">
    <property type="match status" value="1"/>
</dbReference>
<dbReference type="PROSITE" id="PS00036">
    <property type="entry name" value="BZIP_BASIC"/>
    <property type="match status" value="1"/>
</dbReference>
<dbReference type="EnsemblMetazoa" id="G3245.1">
    <property type="protein sequence ID" value="G3245.1:cds"/>
    <property type="gene ID" value="G3245"/>
</dbReference>
<dbReference type="AlphaFoldDB" id="A0A8W8M9R5"/>
<dbReference type="InterPro" id="IPR004827">
    <property type="entry name" value="bZIP"/>
</dbReference>
<feature type="region of interest" description="Disordered" evidence="1">
    <location>
        <begin position="1"/>
        <end position="168"/>
    </location>
</feature>
<accession>A0A8W8M9R5</accession>
<feature type="compositionally biased region" description="Basic and acidic residues" evidence="1">
    <location>
        <begin position="25"/>
        <end position="37"/>
    </location>
</feature>
<dbReference type="OrthoDB" id="6156409at2759"/>
<dbReference type="CDD" id="cd14686">
    <property type="entry name" value="bZIP"/>
    <property type="match status" value="1"/>
</dbReference>
<dbReference type="InterPro" id="IPR046347">
    <property type="entry name" value="bZIP_sf"/>
</dbReference>